<dbReference type="Gene3D" id="3.40.50.150">
    <property type="entry name" value="Vaccinia Virus protein VP39"/>
    <property type="match status" value="1"/>
</dbReference>
<name>A0A6G2B909_9ACTN</name>
<reference evidence="2 3" key="1">
    <citation type="submission" date="2019-11" db="EMBL/GenBank/DDBJ databases">
        <authorList>
            <person name="Yuan L."/>
        </authorList>
    </citation>
    <scope>NUCLEOTIDE SEQUENCE [LARGE SCALE GENOMIC DNA]</scope>
    <source>
        <strain evidence="2 3">TRM43335</strain>
    </source>
</reference>
<dbReference type="Pfam" id="PF08241">
    <property type="entry name" value="Methyltransf_11"/>
    <property type="match status" value="1"/>
</dbReference>
<dbReference type="PANTHER" id="PTHR43591:SF24">
    <property type="entry name" value="2-METHOXY-6-POLYPRENYL-1,4-BENZOQUINOL METHYLASE, MITOCHONDRIAL"/>
    <property type="match status" value="1"/>
</dbReference>
<dbReference type="InterPro" id="IPR013216">
    <property type="entry name" value="Methyltransf_11"/>
</dbReference>
<sequence>MTRAAAYDEITNRHGAVLPDDLPPRPGADGPLDLGALLRDLLGEGTGPCLDIGCGTGAHASVVRALGWTPLGVALSAGPPHGTRGRLSVARADAGRLPVRNSSVPAVVAVPALTDVPDRPAVLREVARVLRPGGVFVHIGVHPCFRDALVDRPGAARPPLPELLHTFLDAGLALERFAEEGSPTPTVLAVGARR</sequence>
<accession>A0A6G2B909</accession>
<dbReference type="Proteomes" id="UP000473014">
    <property type="component" value="Unassembled WGS sequence"/>
</dbReference>
<protein>
    <submittedName>
        <fullName evidence="2">Methyltransferase domain-containing protein</fullName>
    </submittedName>
</protein>
<dbReference type="EMBL" id="WIXO01000001">
    <property type="protein sequence ID" value="MTE18559.1"/>
    <property type="molecule type" value="Genomic_DNA"/>
</dbReference>
<dbReference type="SUPFAM" id="SSF53335">
    <property type="entry name" value="S-adenosyl-L-methionine-dependent methyltransferases"/>
    <property type="match status" value="1"/>
</dbReference>
<dbReference type="PANTHER" id="PTHR43591">
    <property type="entry name" value="METHYLTRANSFERASE"/>
    <property type="match status" value="1"/>
</dbReference>
<evidence type="ECO:0000313" key="2">
    <source>
        <dbReference type="EMBL" id="MTE18559.1"/>
    </source>
</evidence>
<keyword evidence="2" id="KW-0489">Methyltransferase</keyword>
<dbReference type="GO" id="GO:0032259">
    <property type="term" value="P:methylation"/>
    <property type="evidence" value="ECO:0007669"/>
    <property type="project" value="UniProtKB-KW"/>
</dbReference>
<evidence type="ECO:0000259" key="1">
    <source>
        <dbReference type="Pfam" id="PF08241"/>
    </source>
</evidence>
<dbReference type="AlphaFoldDB" id="A0A6G2B909"/>
<dbReference type="RefSeq" id="WP_155070168.1">
    <property type="nucleotide sequence ID" value="NZ_WIXO01000001.1"/>
</dbReference>
<proteinExistence type="predicted"/>
<dbReference type="InterPro" id="IPR029063">
    <property type="entry name" value="SAM-dependent_MTases_sf"/>
</dbReference>
<dbReference type="CDD" id="cd02440">
    <property type="entry name" value="AdoMet_MTases"/>
    <property type="match status" value="1"/>
</dbReference>
<keyword evidence="3" id="KW-1185">Reference proteome</keyword>
<keyword evidence="2" id="KW-0808">Transferase</keyword>
<feature type="domain" description="Methyltransferase type 11" evidence="1">
    <location>
        <begin position="50"/>
        <end position="137"/>
    </location>
</feature>
<dbReference type="OrthoDB" id="189743at2"/>
<gene>
    <name evidence="2" type="ORF">F0L17_05320</name>
</gene>
<comment type="caution">
    <text evidence="2">The sequence shown here is derived from an EMBL/GenBank/DDBJ whole genome shotgun (WGS) entry which is preliminary data.</text>
</comment>
<dbReference type="GO" id="GO:0008757">
    <property type="term" value="F:S-adenosylmethionine-dependent methyltransferase activity"/>
    <property type="evidence" value="ECO:0007669"/>
    <property type="project" value="InterPro"/>
</dbReference>
<evidence type="ECO:0000313" key="3">
    <source>
        <dbReference type="Proteomes" id="UP000473014"/>
    </source>
</evidence>
<organism evidence="2 3">
    <name type="scientific">Streptomyces taklimakanensis</name>
    <dbReference type="NCBI Taxonomy" id="2569853"/>
    <lineage>
        <taxon>Bacteria</taxon>
        <taxon>Bacillati</taxon>
        <taxon>Actinomycetota</taxon>
        <taxon>Actinomycetes</taxon>
        <taxon>Kitasatosporales</taxon>
        <taxon>Streptomycetaceae</taxon>
        <taxon>Streptomyces</taxon>
    </lineage>
</organism>